<organism evidence="2 3">
    <name type="scientific">Candidatus Nitronereus thalassa</name>
    <dbReference type="NCBI Taxonomy" id="3020898"/>
    <lineage>
        <taxon>Bacteria</taxon>
        <taxon>Pseudomonadati</taxon>
        <taxon>Nitrospirota</taxon>
        <taxon>Nitrospiria</taxon>
        <taxon>Nitrospirales</taxon>
        <taxon>Nitrospiraceae</taxon>
        <taxon>Candidatus Nitronereus</taxon>
    </lineage>
</organism>
<evidence type="ECO:0000313" key="3">
    <source>
        <dbReference type="Proteomes" id="UP001250932"/>
    </source>
</evidence>
<dbReference type="Proteomes" id="UP001250932">
    <property type="component" value="Unassembled WGS sequence"/>
</dbReference>
<proteinExistence type="predicted"/>
<evidence type="ECO:0000313" key="2">
    <source>
        <dbReference type="EMBL" id="MDT7041611.1"/>
    </source>
</evidence>
<reference evidence="2 3" key="1">
    <citation type="journal article" date="2023" name="ISME J.">
        <title>Cultivation and genomic characterization of novel and ubiquitous marine nitrite-oxidizing bacteria from the Nitrospirales.</title>
        <authorList>
            <person name="Mueller A.J."/>
            <person name="Daebeler A."/>
            <person name="Herbold C.W."/>
            <person name="Kirkegaard R.H."/>
            <person name="Daims H."/>
        </authorList>
    </citation>
    <scope>NUCLEOTIDE SEQUENCE [LARGE SCALE GENOMIC DNA]</scope>
    <source>
        <strain evidence="2 3">EB</strain>
    </source>
</reference>
<dbReference type="RefSeq" id="WP_313831960.1">
    <property type="nucleotide sequence ID" value="NZ_JAQOUE010000001.1"/>
</dbReference>
<name>A0ABU3K5C9_9BACT</name>
<evidence type="ECO:0000256" key="1">
    <source>
        <dbReference type="SAM" id="MobiDB-lite"/>
    </source>
</evidence>
<comment type="caution">
    <text evidence="2">The sequence shown here is derived from an EMBL/GenBank/DDBJ whole genome shotgun (WGS) entry which is preliminary data.</text>
</comment>
<protein>
    <submittedName>
        <fullName evidence="2">Uncharacterized protein</fullName>
    </submittedName>
</protein>
<keyword evidence="3" id="KW-1185">Reference proteome</keyword>
<accession>A0ABU3K5C9</accession>
<feature type="region of interest" description="Disordered" evidence="1">
    <location>
        <begin position="173"/>
        <end position="194"/>
    </location>
</feature>
<dbReference type="EMBL" id="JAQOUE010000001">
    <property type="protein sequence ID" value="MDT7041611.1"/>
    <property type="molecule type" value="Genomic_DNA"/>
</dbReference>
<gene>
    <name evidence="2" type="ORF">PPG34_04565</name>
</gene>
<sequence>MRRRNFGVPALSLIGGFVGAAMFHLVIAGVNVEAEESQRNLVADSISVKHLTLYNQKNEVVANLSSDSFGLPMFSMGRNELNRIDLSFRTENQPAIKVTGGMGKSFSVMSVRNQGPYWEPMIGLGHKNQEEGVLMSIFNNTGNLILTNNHGEALRFEASQGNTWRKVLFQPSTSPSIRSMPSNRSVPYSNVMNR</sequence>